<evidence type="ECO:0000256" key="1">
    <source>
        <dbReference type="ARBA" id="ARBA00010541"/>
    </source>
</evidence>
<evidence type="ECO:0000256" key="4">
    <source>
        <dbReference type="ARBA" id="ARBA00022825"/>
    </source>
</evidence>
<reference evidence="6 7" key="1">
    <citation type="submission" date="2024-08" db="EMBL/GenBank/DDBJ databases">
        <authorList>
            <person name="Lu H."/>
        </authorList>
    </citation>
    <scope>NUCLEOTIDE SEQUENCE [LARGE SCALE GENOMIC DNA]</scope>
    <source>
        <strain evidence="6 7">LYH14W</strain>
    </source>
</reference>
<protein>
    <submittedName>
        <fullName evidence="6">Trypsin-like peptidase domain-containing protein</fullName>
    </submittedName>
</protein>
<dbReference type="PANTHER" id="PTHR22939:SF129">
    <property type="entry name" value="SERINE PROTEASE HTRA2, MITOCHONDRIAL"/>
    <property type="match status" value="1"/>
</dbReference>
<dbReference type="InterPro" id="IPR009003">
    <property type="entry name" value="Peptidase_S1_PA"/>
</dbReference>
<dbReference type="Pfam" id="PF13365">
    <property type="entry name" value="Trypsin_2"/>
    <property type="match status" value="1"/>
</dbReference>
<dbReference type="EMBL" id="JBIGHV010000004">
    <property type="protein sequence ID" value="MFG6430477.1"/>
    <property type="molecule type" value="Genomic_DNA"/>
</dbReference>
<name>A0ABW7F1G6_9BURK</name>
<dbReference type="RefSeq" id="WP_394478770.1">
    <property type="nucleotide sequence ID" value="NZ_JBIGHV010000004.1"/>
</dbReference>
<dbReference type="InterPro" id="IPR001940">
    <property type="entry name" value="Peptidase_S1C"/>
</dbReference>
<dbReference type="Pfam" id="PF13180">
    <property type="entry name" value="PDZ_2"/>
    <property type="match status" value="1"/>
</dbReference>
<dbReference type="PANTHER" id="PTHR22939">
    <property type="entry name" value="SERINE PROTEASE FAMILY S1C HTRA-RELATED"/>
    <property type="match status" value="1"/>
</dbReference>
<proteinExistence type="inferred from homology"/>
<evidence type="ECO:0000256" key="3">
    <source>
        <dbReference type="ARBA" id="ARBA00022801"/>
    </source>
</evidence>
<dbReference type="Gene3D" id="2.40.10.120">
    <property type="match status" value="1"/>
</dbReference>
<dbReference type="SMART" id="SM00228">
    <property type="entry name" value="PDZ"/>
    <property type="match status" value="1"/>
</dbReference>
<comment type="caution">
    <text evidence="6">The sequence shown here is derived from an EMBL/GenBank/DDBJ whole genome shotgun (WGS) entry which is preliminary data.</text>
</comment>
<evidence type="ECO:0000313" key="7">
    <source>
        <dbReference type="Proteomes" id="UP001606210"/>
    </source>
</evidence>
<evidence type="ECO:0000256" key="2">
    <source>
        <dbReference type="ARBA" id="ARBA00022670"/>
    </source>
</evidence>
<dbReference type="SUPFAM" id="SSF50156">
    <property type="entry name" value="PDZ domain-like"/>
    <property type="match status" value="1"/>
</dbReference>
<sequence length="394" mass="40949">MLKRLWLIFAQAVTVALAALFVISTLKPHWLQQPRWPEATIAETARQIALPPSPPASVVRTGYAQAARAALPSVVSITARKAPSRSAGRARDPFHFGFPFGPRQPRGNPQLGLGSGVIISADGVLLTNNHVVEGASDIEVQLSDGRQTRATIVGTDPETDIAVLKITLPDLPAIGLGDAANLQVGDVVLAIGNPFNVGQTVTSGIVSALGRNQLGINAFENFIQTDAAINPGNSGGALVDADGRLVGINTAIFSRSGGSLGIGFAIPVDVARQVASAILKDGAVARGYIGVEPRELTPELAEALNVGDVKGVLIRSVYNDAPAAKAGIKPGDVLTRVGEQAITSPAELLASVAALKPRSQVEVLVQRGGKAMSFSLAVGLRPPPEQRQRASEED</sequence>
<dbReference type="SUPFAM" id="SSF50494">
    <property type="entry name" value="Trypsin-like serine proteases"/>
    <property type="match status" value="1"/>
</dbReference>
<evidence type="ECO:0000259" key="5">
    <source>
        <dbReference type="PROSITE" id="PS50106"/>
    </source>
</evidence>
<keyword evidence="2" id="KW-0645">Protease</keyword>
<dbReference type="PRINTS" id="PR00834">
    <property type="entry name" value="PROTEASES2C"/>
</dbReference>
<dbReference type="InterPro" id="IPR001478">
    <property type="entry name" value="PDZ"/>
</dbReference>
<accession>A0ABW7F1G6</accession>
<organism evidence="6 7">
    <name type="scientific">Pelomonas parva</name>
    <dbReference type="NCBI Taxonomy" id="3299032"/>
    <lineage>
        <taxon>Bacteria</taxon>
        <taxon>Pseudomonadati</taxon>
        <taxon>Pseudomonadota</taxon>
        <taxon>Betaproteobacteria</taxon>
        <taxon>Burkholderiales</taxon>
        <taxon>Sphaerotilaceae</taxon>
        <taxon>Roseateles</taxon>
    </lineage>
</organism>
<dbReference type="PROSITE" id="PS50106">
    <property type="entry name" value="PDZ"/>
    <property type="match status" value="1"/>
</dbReference>
<keyword evidence="7" id="KW-1185">Reference proteome</keyword>
<gene>
    <name evidence="6" type="ORF">ACG00Y_11170</name>
</gene>
<dbReference type="Proteomes" id="UP001606210">
    <property type="component" value="Unassembled WGS sequence"/>
</dbReference>
<dbReference type="Gene3D" id="2.30.42.10">
    <property type="match status" value="1"/>
</dbReference>
<comment type="similarity">
    <text evidence="1">Belongs to the peptidase S1C family.</text>
</comment>
<feature type="domain" description="PDZ" evidence="5">
    <location>
        <begin position="286"/>
        <end position="369"/>
    </location>
</feature>
<keyword evidence="3" id="KW-0378">Hydrolase</keyword>
<evidence type="ECO:0000313" key="6">
    <source>
        <dbReference type="EMBL" id="MFG6430477.1"/>
    </source>
</evidence>
<keyword evidence="4" id="KW-0720">Serine protease</keyword>
<dbReference type="InterPro" id="IPR036034">
    <property type="entry name" value="PDZ_sf"/>
</dbReference>